<comment type="caution">
    <text evidence="5">The sequence shown here is derived from an EMBL/GenBank/DDBJ whole genome shotgun (WGS) entry which is preliminary data.</text>
</comment>
<dbReference type="Gene3D" id="3.40.50.300">
    <property type="entry name" value="P-loop containing nucleotide triphosphate hydrolases"/>
    <property type="match status" value="1"/>
</dbReference>
<dbReference type="GO" id="GO:0016887">
    <property type="term" value="F:ATP hydrolysis activity"/>
    <property type="evidence" value="ECO:0007669"/>
    <property type="project" value="InterPro"/>
</dbReference>
<keyword evidence="6" id="KW-1185">Reference proteome</keyword>
<protein>
    <submittedName>
        <fullName evidence="5">Putative thiamine transport system ATP-binding protein</fullName>
    </submittedName>
</protein>
<dbReference type="SUPFAM" id="SSF52540">
    <property type="entry name" value="P-loop containing nucleoside triphosphate hydrolases"/>
    <property type="match status" value="1"/>
</dbReference>
<reference evidence="5 6" key="1">
    <citation type="submission" date="2018-06" db="EMBL/GenBank/DDBJ databases">
        <title>Genomic Encyclopedia of Archaeal and Bacterial Type Strains, Phase II (KMG-II): from individual species to whole genera.</title>
        <authorList>
            <person name="Goeker M."/>
        </authorList>
    </citation>
    <scope>NUCLEOTIDE SEQUENCE [LARGE SCALE GENOMIC DNA]</scope>
    <source>
        <strain evidence="5 6">DSM 13087</strain>
    </source>
</reference>
<keyword evidence="2" id="KW-0547">Nucleotide-binding</keyword>
<proteinExistence type="predicted"/>
<dbReference type="PANTHER" id="PTHR42781">
    <property type="entry name" value="SPERMIDINE/PUTRESCINE IMPORT ATP-BINDING PROTEIN POTA"/>
    <property type="match status" value="1"/>
</dbReference>
<dbReference type="InterPro" id="IPR003593">
    <property type="entry name" value="AAA+_ATPase"/>
</dbReference>
<keyword evidence="1" id="KW-0813">Transport</keyword>
<dbReference type="InterPro" id="IPR003439">
    <property type="entry name" value="ABC_transporter-like_ATP-bd"/>
</dbReference>
<sequence>MSLRLDTLRISHQGAVMVALNLDVAAGEVLTIMGPSGCGKSTLLAALIGALPPAFTATGKVFLEGREITHLPTHARKLGILFQDDILFPHLSVAGNLGFGLPKAAPNRDAAIAQALVEAGLDGMGPRDPATLSGGQRARVGLMRTLLSAPRALLLDEPFAKLDADLRVQMREFVFSAARTRGLPVILVTHDREDARAAGGRVLGVTGTALEV</sequence>
<organism evidence="5 6">
    <name type="scientific">Roseinatronobacter thiooxidans</name>
    <dbReference type="NCBI Taxonomy" id="121821"/>
    <lineage>
        <taxon>Bacteria</taxon>
        <taxon>Pseudomonadati</taxon>
        <taxon>Pseudomonadota</taxon>
        <taxon>Alphaproteobacteria</taxon>
        <taxon>Rhodobacterales</taxon>
        <taxon>Paracoccaceae</taxon>
        <taxon>Roseinatronobacter</taxon>
    </lineage>
</organism>
<dbReference type="GO" id="GO:0005524">
    <property type="term" value="F:ATP binding"/>
    <property type="evidence" value="ECO:0007669"/>
    <property type="project" value="UniProtKB-KW"/>
</dbReference>
<dbReference type="PROSITE" id="PS50893">
    <property type="entry name" value="ABC_TRANSPORTER_2"/>
    <property type="match status" value="1"/>
</dbReference>
<evidence type="ECO:0000256" key="3">
    <source>
        <dbReference type="ARBA" id="ARBA00022840"/>
    </source>
</evidence>
<gene>
    <name evidence="5" type="ORF">LY56_00930</name>
</gene>
<feature type="domain" description="ABC transporter" evidence="4">
    <location>
        <begin position="2"/>
        <end position="212"/>
    </location>
</feature>
<dbReference type="SMART" id="SM00382">
    <property type="entry name" value="AAA"/>
    <property type="match status" value="1"/>
</dbReference>
<dbReference type="InterPro" id="IPR027417">
    <property type="entry name" value="P-loop_NTPase"/>
</dbReference>
<dbReference type="Pfam" id="PF00005">
    <property type="entry name" value="ABC_tran"/>
    <property type="match status" value="1"/>
</dbReference>
<dbReference type="OrthoDB" id="9802264at2"/>
<dbReference type="RefSeq" id="WP_071470709.1">
    <property type="nucleotide sequence ID" value="NZ_MEHT01000045.1"/>
</dbReference>
<accession>A0A2W7QDY9</accession>
<evidence type="ECO:0000313" key="5">
    <source>
        <dbReference type="EMBL" id="PZX46724.1"/>
    </source>
</evidence>
<dbReference type="PANTHER" id="PTHR42781:SF4">
    <property type="entry name" value="SPERMIDINE_PUTRESCINE IMPORT ATP-BINDING PROTEIN POTA"/>
    <property type="match status" value="1"/>
</dbReference>
<evidence type="ECO:0000259" key="4">
    <source>
        <dbReference type="PROSITE" id="PS50893"/>
    </source>
</evidence>
<keyword evidence="3 5" id="KW-0067">ATP-binding</keyword>
<dbReference type="STRING" id="121821.GCA_001870675_02920"/>
<dbReference type="AlphaFoldDB" id="A0A2W7QDY9"/>
<dbReference type="EMBL" id="QKZQ01000003">
    <property type="protein sequence ID" value="PZX46724.1"/>
    <property type="molecule type" value="Genomic_DNA"/>
</dbReference>
<dbReference type="Proteomes" id="UP000249364">
    <property type="component" value="Unassembled WGS sequence"/>
</dbReference>
<name>A0A2W7QDY9_9RHOB</name>
<evidence type="ECO:0000256" key="2">
    <source>
        <dbReference type="ARBA" id="ARBA00022741"/>
    </source>
</evidence>
<dbReference type="InterPro" id="IPR050093">
    <property type="entry name" value="ABC_SmlMolc_Importer"/>
</dbReference>
<evidence type="ECO:0000313" key="6">
    <source>
        <dbReference type="Proteomes" id="UP000249364"/>
    </source>
</evidence>
<evidence type="ECO:0000256" key="1">
    <source>
        <dbReference type="ARBA" id="ARBA00022448"/>
    </source>
</evidence>